<comment type="caution">
    <text evidence="8">The sequence shown here is derived from an EMBL/GenBank/DDBJ whole genome shotgun (WGS) entry which is preliminary data.</text>
</comment>
<accession>A0AAD3XQB2</accession>
<proteinExistence type="predicted"/>
<evidence type="ECO:0000256" key="5">
    <source>
        <dbReference type="ARBA" id="ARBA00023136"/>
    </source>
</evidence>
<evidence type="ECO:0000256" key="4">
    <source>
        <dbReference type="ARBA" id="ARBA00022989"/>
    </source>
</evidence>
<organism evidence="8 9">
    <name type="scientific">Nepenthes gracilis</name>
    <name type="common">Slender pitcher plant</name>
    <dbReference type="NCBI Taxonomy" id="150966"/>
    <lineage>
        <taxon>Eukaryota</taxon>
        <taxon>Viridiplantae</taxon>
        <taxon>Streptophyta</taxon>
        <taxon>Embryophyta</taxon>
        <taxon>Tracheophyta</taxon>
        <taxon>Spermatophyta</taxon>
        <taxon>Magnoliopsida</taxon>
        <taxon>eudicotyledons</taxon>
        <taxon>Gunneridae</taxon>
        <taxon>Pentapetalae</taxon>
        <taxon>Caryophyllales</taxon>
        <taxon>Nepenthaceae</taxon>
        <taxon>Nepenthes</taxon>
    </lineage>
</organism>
<feature type="transmembrane region" description="Helical" evidence="6">
    <location>
        <begin position="54"/>
        <end position="73"/>
    </location>
</feature>
<evidence type="ECO:0000259" key="7">
    <source>
        <dbReference type="PROSITE" id="PS50845"/>
    </source>
</evidence>
<evidence type="ECO:0000256" key="3">
    <source>
        <dbReference type="ARBA" id="ARBA00022824"/>
    </source>
</evidence>
<feature type="domain" description="Reticulon" evidence="7">
    <location>
        <begin position="21"/>
        <end position="171"/>
    </location>
</feature>
<keyword evidence="5 6" id="KW-0472">Membrane</keyword>
<dbReference type="Proteomes" id="UP001279734">
    <property type="component" value="Unassembled WGS sequence"/>
</dbReference>
<evidence type="ECO:0000256" key="1">
    <source>
        <dbReference type="ARBA" id="ARBA00004477"/>
    </source>
</evidence>
<dbReference type="InterPro" id="IPR045064">
    <property type="entry name" value="Reticulon-like"/>
</dbReference>
<comment type="subcellular location">
    <subcellularLocation>
        <location evidence="1 6">Endoplasmic reticulum membrane</location>
        <topology evidence="1 6">Multi-pass membrane protein</topology>
    </subcellularLocation>
</comment>
<dbReference type="PANTHER" id="PTHR10994:SF154">
    <property type="entry name" value="RETICULON-LIKE PROTEIN B11"/>
    <property type="match status" value="1"/>
</dbReference>
<reference evidence="8" key="1">
    <citation type="submission" date="2023-05" db="EMBL/GenBank/DDBJ databases">
        <title>Nepenthes gracilis genome sequencing.</title>
        <authorList>
            <person name="Fukushima K."/>
        </authorList>
    </citation>
    <scope>NUCLEOTIDE SEQUENCE</scope>
    <source>
        <strain evidence="8">SING2019-196</strain>
    </source>
</reference>
<dbReference type="InterPro" id="IPR003388">
    <property type="entry name" value="Reticulon"/>
</dbReference>
<feature type="transmembrane region" description="Helical" evidence="6">
    <location>
        <begin position="27"/>
        <end position="47"/>
    </location>
</feature>
<evidence type="ECO:0000256" key="6">
    <source>
        <dbReference type="RuleBase" id="RU363132"/>
    </source>
</evidence>
<evidence type="ECO:0000256" key="2">
    <source>
        <dbReference type="ARBA" id="ARBA00022692"/>
    </source>
</evidence>
<name>A0AAD3XQB2_NEPGR</name>
<keyword evidence="4 6" id="KW-1133">Transmembrane helix</keyword>
<protein>
    <recommendedName>
        <fullName evidence="6">Reticulon-like protein</fullName>
    </recommendedName>
</protein>
<feature type="transmembrane region" description="Helical" evidence="6">
    <location>
        <begin position="132"/>
        <end position="163"/>
    </location>
</feature>
<sequence>MVESQTPRRISVHQALGGGYVADVLLWKKWCASVLVLFSATSLWFLFERAGYNPLSFAANVLFLLAVILFFWAKSASLLNRPLPPIPDLEISDESVEKAADVIRVRVNHVLSIAREIAVGRNLRVLFQVTSILWVISYIGSLCNFLTFIYLGVLLSFSVPVLYNKYQDQIDTKLFQVPSTRQRRLNREDVLPSLEIFADSMRSLCISE</sequence>
<gene>
    <name evidence="8" type="ORF">Nepgr_015338</name>
</gene>
<dbReference type="AlphaFoldDB" id="A0AAD3XQB2"/>
<dbReference type="PROSITE" id="PS50845">
    <property type="entry name" value="RETICULON"/>
    <property type="match status" value="1"/>
</dbReference>
<dbReference type="GO" id="GO:0009617">
    <property type="term" value="P:response to bacterium"/>
    <property type="evidence" value="ECO:0007669"/>
    <property type="project" value="InterPro"/>
</dbReference>
<evidence type="ECO:0000313" key="8">
    <source>
        <dbReference type="EMBL" id="GMH13497.1"/>
    </source>
</evidence>
<keyword evidence="3 6" id="KW-0256">Endoplasmic reticulum</keyword>
<evidence type="ECO:0000313" key="9">
    <source>
        <dbReference type="Proteomes" id="UP001279734"/>
    </source>
</evidence>
<dbReference type="PANTHER" id="PTHR10994">
    <property type="entry name" value="RETICULON"/>
    <property type="match status" value="1"/>
</dbReference>
<keyword evidence="2 6" id="KW-0812">Transmembrane</keyword>
<dbReference type="EMBL" id="BSYO01000013">
    <property type="protein sequence ID" value="GMH13497.1"/>
    <property type="molecule type" value="Genomic_DNA"/>
</dbReference>
<keyword evidence="9" id="KW-1185">Reference proteome</keyword>
<dbReference type="Pfam" id="PF02453">
    <property type="entry name" value="Reticulon"/>
    <property type="match status" value="1"/>
</dbReference>
<dbReference type="GO" id="GO:0005789">
    <property type="term" value="C:endoplasmic reticulum membrane"/>
    <property type="evidence" value="ECO:0007669"/>
    <property type="project" value="UniProtKB-SubCell"/>
</dbReference>